<comment type="caution">
    <text evidence="8">The sequence shown here is derived from an EMBL/GenBank/DDBJ whole genome shotgun (WGS) entry which is preliminary data.</text>
</comment>
<organism evidence="8 9">
    <name type="scientific">Hydrogenophaga palleronii</name>
    <dbReference type="NCBI Taxonomy" id="65655"/>
    <lineage>
        <taxon>Bacteria</taxon>
        <taxon>Pseudomonadati</taxon>
        <taxon>Pseudomonadota</taxon>
        <taxon>Betaproteobacteria</taxon>
        <taxon>Burkholderiales</taxon>
        <taxon>Comamonadaceae</taxon>
        <taxon>Hydrogenophaga</taxon>
    </lineage>
</organism>
<evidence type="ECO:0000256" key="7">
    <source>
        <dbReference type="SAM" id="Phobius"/>
    </source>
</evidence>
<feature type="transmembrane region" description="Helical" evidence="7">
    <location>
        <begin position="262"/>
        <end position="280"/>
    </location>
</feature>
<keyword evidence="9" id="KW-1185">Reference proteome</keyword>
<feature type="transmembrane region" description="Helical" evidence="7">
    <location>
        <begin position="141"/>
        <end position="164"/>
    </location>
</feature>
<feature type="transmembrane region" description="Helical" evidence="7">
    <location>
        <begin position="225"/>
        <end position="255"/>
    </location>
</feature>
<evidence type="ECO:0000313" key="9">
    <source>
        <dbReference type="Proteomes" id="UP001265700"/>
    </source>
</evidence>
<evidence type="ECO:0000256" key="6">
    <source>
        <dbReference type="SAM" id="MobiDB-lite"/>
    </source>
</evidence>
<feature type="transmembrane region" description="Helical" evidence="7">
    <location>
        <begin position="64"/>
        <end position="88"/>
    </location>
</feature>
<accession>A0ABU1WGI3</accession>
<dbReference type="Pfam" id="PF01594">
    <property type="entry name" value="AI-2E_transport"/>
    <property type="match status" value="1"/>
</dbReference>
<proteinExistence type="inferred from homology"/>
<sequence length="378" mass="40008">MPESPRTSPGPISLLLSAAALVIVIGGLKMAAPVVVPFLLAAMLATVLMPPLNWLTRRRVPLPVAMVLLSFGLVLIWLPLAAILGSSFDDFYAALPGYQERVQAMVISTTNWLQGKGIDAGRTAVQDLLNPAAALGFVRQIGGGIGTALANFFLIFLTVVFIMLEAAGFPEKVRRALGDRTDVQGSFQEFSQRLQEYMRIKTVVSLLTGGTIAIWLWLVGLDFPLLWGVLAFLLNYVPNIGSIIAAVPAVLLAMVALDPTGVVLVLTGFVVVNMVFGNVVEPKMMGKGLGLSTLVVFLSLVFWGWVLGPVGMLLSGPLTMAVKIAAESDARTRWFAVLLGPGRETAETPSATGGQPAQVSDVLAKPDSAAPTASKDST</sequence>
<gene>
    <name evidence="8" type="ORF">J2W49_000040</name>
</gene>
<dbReference type="InterPro" id="IPR002549">
    <property type="entry name" value="AI-2E-like"/>
</dbReference>
<feature type="compositionally biased region" description="Polar residues" evidence="6">
    <location>
        <begin position="347"/>
        <end position="358"/>
    </location>
</feature>
<dbReference type="PANTHER" id="PTHR21716:SF64">
    <property type="entry name" value="AI-2 TRANSPORT PROTEIN TQSA"/>
    <property type="match status" value="1"/>
</dbReference>
<feature type="transmembrane region" description="Helical" evidence="7">
    <location>
        <begin position="292"/>
        <end position="314"/>
    </location>
</feature>
<dbReference type="Proteomes" id="UP001265700">
    <property type="component" value="Unassembled WGS sequence"/>
</dbReference>
<keyword evidence="3 7" id="KW-0812">Transmembrane</keyword>
<feature type="transmembrane region" description="Helical" evidence="7">
    <location>
        <begin position="200"/>
        <end position="219"/>
    </location>
</feature>
<evidence type="ECO:0000256" key="2">
    <source>
        <dbReference type="ARBA" id="ARBA00009773"/>
    </source>
</evidence>
<evidence type="ECO:0000256" key="5">
    <source>
        <dbReference type="ARBA" id="ARBA00023136"/>
    </source>
</evidence>
<keyword evidence="5 7" id="KW-0472">Membrane</keyword>
<feature type="transmembrane region" description="Helical" evidence="7">
    <location>
        <begin position="12"/>
        <end position="28"/>
    </location>
</feature>
<evidence type="ECO:0000256" key="3">
    <source>
        <dbReference type="ARBA" id="ARBA00022692"/>
    </source>
</evidence>
<evidence type="ECO:0000256" key="4">
    <source>
        <dbReference type="ARBA" id="ARBA00022989"/>
    </source>
</evidence>
<evidence type="ECO:0000256" key="1">
    <source>
        <dbReference type="ARBA" id="ARBA00004141"/>
    </source>
</evidence>
<dbReference type="RefSeq" id="WP_310310318.1">
    <property type="nucleotide sequence ID" value="NZ_JAVDWU010000001.1"/>
</dbReference>
<feature type="region of interest" description="Disordered" evidence="6">
    <location>
        <begin position="344"/>
        <end position="378"/>
    </location>
</feature>
<keyword evidence="4 7" id="KW-1133">Transmembrane helix</keyword>
<dbReference type="PANTHER" id="PTHR21716">
    <property type="entry name" value="TRANSMEMBRANE PROTEIN"/>
    <property type="match status" value="1"/>
</dbReference>
<comment type="subcellular location">
    <subcellularLocation>
        <location evidence="1">Membrane</location>
        <topology evidence="1">Multi-pass membrane protein</topology>
    </subcellularLocation>
</comment>
<feature type="transmembrane region" description="Helical" evidence="7">
    <location>
        <begin position="34"/>
        <end position="52"/>
    </location>
</feature>
<reference evidence="8 9" key="1">
    <citation type="submission" date="2023-07" db="EMBL/GenBank/DDBJ databases">
        <title>Sorghum-associated microbial communities from plants grown in Nebraska, USA.</title>
        <authorList>
            <person name="Schachtman D."/>
        </authorList>
    </citation>
    <scope>NUCLEOTIDE SEQUENCE [LARGE SCALE GENOMIC DNA]</scope>
    <source>
        <strain evidence="8 9">4249</strain>
    </source>
</reference>
<protein>
    <submittedName>
        <fullName evidence="8">PurR-regulated permease PerM</fullName>
    </submittedName>
</protein>
<comment type="similarity">
    <text evidence="2">Belongs to the autoinducer-2 exporter (AI-2E) (TC 2.A.86) family.</text>
</comment>
<evidence type="ECO:0000313" key="8">
    <source>
        <dbReference type="EMBL" id="MDR7148112.1"/>
    </source>
</evidence>
<dbReference type="EMBL" id="JAVDWU010000001">
    <property type="protein sequence ID" value="MDR7148112.1"/>
    <property type="molecule type" value="Genomic_DNA"/>
</dbReference>
<name>A0ABU1WGI3_9BURK</name>